<dbReference type="STRING" id="1215343.B488_00270"/>
<evidence type="ECO:0000259" key="7">
    <source>
        <dbReference type="Pfam" id="PF04138"/>
    </source>
</evidence>
<dbReference type="RefSeq" id="WP_015272447.1">
    <property type="nucleotide sequence ID" value="NC_019907.1"/>
</dbReference>
<gene>
    <name evidence="8" type="ordered locus">B488_00270</name>
</gene>
<sequence length="126" mass="14424">MKRFVFFGVSGAIGFLVDAAVLFFLIRFFAIGVLLARVFSIGIAMFITWQLNRIFTFKDSKSKYRLFIEGFRYGFIGIISSFLNYAIYAGLLMVQSDLQPLLAMVLSSLASMLFSFLGYSRFVFRR</sequence>
<keyword evidence="4 6" id="KW-1133">Transmembrane helix</keyword>
<dbReference type="EMBL" id="CP003789">
    <property type="protein sequence ID" value="AGA64020.1"/>
    <property type="molecule type" value="Genomic_DNA"/>
</dbReference>
<feature type="transmembrane region" description="Helical" evidence="6">
    <location>
        <begin position="70"/>
        <end position="89"/>
    </location>
</feature>
<dbReference type="Pfam" id="PF04138">
    <property type="entry name" value="GtrA_DPMS_TM"/>
    <property type="match status" value="1"/>
</dbReference>
<dbReference type="InterPro" id="IPR051401">
    <property type="entry name" value="GtrA_CellWall_Glycosyl"/>
</dbReference>
<evidence type="ECO:0000256" key="3">
    <source>
        <dbReference type="ARBA" id="ARBA00022692"/>
    </source>
</evidence>
<protein>
    <recommendedName>
        <fullName evidence="7">GtrA/DPMS transmembrane domain-containing protein</fullName>
    </recommendedName>
</protein>
<dbReference type="eggNOG" id="COG2246">
    <property type="taxonomic scope" value="Bacteria"/>
</dbReference>
<evidence type="ECO:0000313" key="9">
    <source>
        <dbReference type="Proteomes" id="UP000010799"/>
    </source>
</evidence>
<evidence type="ECO:0000256" key="4">
    <source>
        <dbReference type="ARBA" id="ARBA00022989"/>
    </source>
</evidence>
<dbReference type="KEGG" id="lcc:B488_00270"/>
<dbReference type="SMR" id="L0ET79"/>
<evidence type="ECO:0000256" key="6">
    <source>
        <dbReference type="SAM" id="Phobius"/>
    </source>
</evidence>
<name>L0ET79_LIBCB</name>
<feature type="transmembrane region" description="Helical" evidence="6">
    <location>
        <begin position="29"/>
        <end position="49"/>
    </location>
</feature>
<keyword evidence="3 6" id="KW-0812">Transmembrane</keyword>
<dbReference type="HOGENOM" id="CLU_083873_7_1_5"/>
<proteinExistence type="inferred from homology"/>
<accession>L0ET79</accession>
<dbReference type="GO" id="GO:0000271">
    <property type="term" value="P:polysaccharide biosynthetic process"/>
    <property type="evidence" value="ECO:0007669"/>
    <property type="project" value="InterPro"/>
</dbReference>
<keyword evidence="9" id="KW-1185">Reference proteome</keyword>
<evidence type="ECO:0000313" key="8">
    <source>
        <dbReference type="EMBL" id="AGA64020.1"/>
    </source>
</evidence>
<evidence type="ECO:0000256" key="1">
    <source>
        <dbReference type="ARBA" id="ARBA00004141"/>
    </source>
</evidence>
<feature type="transmembrane region" description="Helical" evidence="6">
    <location>
        <begin position="101"/>
        <end position="124"/>
    </location>
</feature>
<dbReference type="InterPro" id="IPR007267">
    <property type="entry name" value="GtrA_DPMS_TM"/>
</dbReference>
<dbReference type="AlphaFoldDB" id="L0ET79"/>
<dbReference type="GO" id="GO:0005886">
    <property type="term" value="C:plasma membrane"/>
    <property type="evidence" value="ECO:0007669"/>
    <property type="project" value="TreeGrafter"/>
</dbReference>
<feature type="domain" description="GtrA/DPMS transmembrane" evidence="7">
    <location>
        <begin position="7"/>
        <end position="124"/>
    </location>
</feature>
<reference evidence="8 9" key="1">
    <citation type="journal article" date="2012" name="Stand. Genomic Sci.">
        <title>Complete genome sequence of Liberibacter crescens BT-1.</title>
        <authorList>
            <person name="Leonard M.T."/>
            <person name="Fagen J.R."/>
            <person name="Davis-Richardson A.G."/>
            <person name="Davis M.J."/>
            <person name="Triplett E.W."/>
        </authorList>
    </citation>
    <scope>NUCLEOTIDE SEQUENCE [LARGE SCALE GENOMIC DNA]</scope>
    <source>
        <strain evidence="8 9">BT-1</strain>
    </source>
</reference>
<dbReference type="PANTHER" id="PTHR38459">
    <property type="entry name" value="PROPHAGE BACTOPRENOL-LINKED GLUCOSE TRANSLOCASE HOMOLOG"/>
    <property type="match status" value="1"/>
</dbReference>
<comment type="similarity">
    <text evidence="2">Belongs to the GtrA family.</text>
</comment>
<dbReference type="PANTHER" id="PTHR38459:SF1">
    <property type="entry name" value="PROPHAGE BACTOPRENOL-LINKED GLUCOSE TRANSLOCASE HOMOLOG"/>
    <property type="match status" value="1"/>
</dbReference>
<evidence type="ECO:0000256" key="5">
    <source>
        <dbReference type="ARBA" id="ARBA00023136"/>
    </source>
</evidence>
<comment type="subcellular location">
    <subcellularLocation>
        <location evidence="1">Membrane</location>
        <topology evidence="1">Multi-pass membrane protein</topology>
    </subcellularLocation>
</comment>
<dbReference type="Proteomes" id="UP000010799">
    <property type="component" value="Chromosome"/>
</dbReference>
<dbReference type="PATRIC" id="fig|1215343.11.peg.30"/>
<organism evidence="8 9">
    <name type="scientific">Liberibacter crescens (strain BT-1)</name>
    <dbReference type="NCBI Taxonomy" id="1215343"/>
    <lineage>
        <taxon>Bacteria</taxon>
        <taxon>Pseudomonadati</taxon>
        <taxon>Pseudomonadota</taxon>
        <taxon>Alphaproteobacteria</taxon>
        <taxon>Hyphomicrobiales</taxon>
        <taxon>Rhizobiaceae</taxon>
        <taxon>Liberibacter</taxon>
    </lineage>
</organism>
<evidence type="ECO:0000256" key="2">
    <source>
        <dbReference type="ARBA" id="ARBA00009399"/>
    </source>
</evidence>
<keyword evidence="5 6" id="KW-0472">Membrane</keyword>